<sequence length="127" mass="14290">MLILFRITSMLMPHRFPLDQKEANHRTNNHQRYHNSCNGATSYSGAFATTAAAASSTTATITGIASACRSIVAVTRNSSRRWSQRWRSIWWSFWGRAVAKGVATCLEITYALQLIRNRPTELVICDI</sequence>
<reference evidence="1" key="2">
    <citation type="journal article" date="2015" name="Data Brief">
        <title>Shoot transcriptome of the giant reed, Arundo donax.</title>
        <authorList>
            <person name="Barrero R.A."/>
            <person name="Guerrero F.D."/>
            <person name="Moolhuijzen P."/>
            <person name="Goolsby J.A."/>
            <person name="Tidwell J."/>
            <person name="Bellgard S.E."/>
            <person name="Bellgard M.I."/>
        </authorList>
    </citation>
    <scope>NUCLEOTIDE SEQUENCE</scope>
    <source>
        <tissue evidence="1">Shoot tissue taken approximately 20 cm above the soil surface</tissue>
    </source>
</reference>
<organism evidence="1">
    <name type="scientific">Arundo donax</name>
    <name type="common">Giant reed</name>
    <name type="synonym">Donax arundinaceus</name>
    <dbReference type="NCBI Taxonomy" id="35708"/>
    <lineage>
        <taxon>Eukaryota</taxon>
        <taxon>Viridiplantae</taxon>
        <taxon>Streptophyta</taxon>
        <taxon>Embryophyta</taxon>
        <taxon>Tracheophyta</taxon>
        <taxon>Spermatophyta</taxon>
        <taxon>Magnoliopsida</taxon>
        <taxon>Liliopsida</taxon>
        <taxon>Poales</taxon>
        <taxon>Poaceae</taxon>
        <taxon>PACMAD clade</taxon>
        <taxon>Arundinoideae</taxon>
        <taxon>Arundineae</taxon>
        <taxon>Arundo</taxon>
    </lineage>
</organism>
<proteinExistence type="predicted"/>
<dbReference type="AlphaFoldDB" id="A0A0A9H8X9"/>
<protein>
    <submittedName>
        <fullName evidence="1">Uncharacterized protein</fullName>
    </submittedName>
</protein>
<dbReference type="EMBL" id="GBRH01165622">
    <property type="protein sequence ID" value="JAE32274.1"/>
    <property type="molecule type" value="Transcribed_RNA"/>
</dbReference>
<evidence type="ECO:0000313" key="1">
    <source>
        <dbReference type="EMBL" id="JAE32274.1"/>
    </source>
</evidence>
<reference evidence="1" key="1">
    <citation type="submission" date="2014-09" db="EMBL/GenBank/DDBJ databases">
        <authorList>
            <person name="Magalhaes I.L.F."/>
            <person name="Oliveira U."/>
            <person name="Santos F.R."/>
            <person name="Vidigal T.H.D.A."/>
            <person name="Brescovit A.D."/>
            <person name="Santos A.J."/>
        </authorList>
    </citation>
    <scope>NUCLEOTIDE SEQUENCE</scope>
    <source>
        <tissue evidence="1">Shoot tissue taken approximately 20 cm above the soil surface</tissue>
    </source>
</reference>
<accession>A0A0A9H8X9</accession>
<name>A0A0A9H8X9_ARUDO</name>